<dbReference type="EMBL" id="JTHG01000066">
    <property type="protein sequence ID" value="KMO25047.1"/>
    <property type="molecule type" value="Genomic_DNA"/>
</dbReference>
<organism evidence="1 2">
    <name type="scientific">Methylobacterium indicum</name>
    <dbReference type="NCBI Taxonomy" id="1775910"/>
    <lineage>
        <taxon>Bacteria</taxon>
        <taxon>Pseudomonadati</taxon>
        <taxon>Pseudomonadota</taxon>
        <taxon>Alphaproteobacteria</taxon>
        <taxon>Hyphomicrobiales</taxon>
        <taxon>Methylobacteriaceae</taxon>
        <taxon>Methylobacterium</taxon>
    </lineage>
</organism>
<reference evidence="1 2" key="1">
    <citation type="submission" date="2014-11" db="EMBL/GenBank/DDBJ databases">
        <title>Comparative genomics of Methylobacterium species.</title>
        <authorList>
            <person name="Chaudhry V."/>
            <person name="Patil P.B."/>
        </authorList>
    </citation>
    <scope>NUCLEOTIDE SEQUENCE [LARGE SCALE GENOMIC DNA]</scope>
    <source>
        <strain evidence="1 2">SE3.6</strain>
    </source>
</reference>
<proteinExistence type="predicted"/>
<name>A0ABR5HER7_9HYPH</name>
<sequence>MVFVLAGGRGLGLGLLVRPVSDGLEFDAGHQRPLRAERRRARRSSTRRAASGSASCVPHIAFAMSTVSLPASQCFATRRRTSRS</sequence>
<gene>
    <name evidence="1" type="ORF">QR79_09730</name>
</gene>
<keyword evidence="2" id="KW-1185">Reference proteome</keyword>
<accession>A0ABR5HER7</accession>
<evidence type="ECO:0000313" key="1">
    <source>
        <dbReference type="EMBL" id="KMO25047.1"/>
    </source>
</evidence>
<comment type="caution">
    <text evidence="1">The sequence shown here is derived from an EMBL/GenBank/DDBJ whole genome shotgun (WGS) entry which is preliminary data.</text>
</comment>
<evidence type="ECO:0000313" key="2">
    <source>
        <dbReference type="Proteomes" id="UP000036471"/>
    </source>
</evidence>
<dbReference type="Proteomes" id="UP000036471">
    <property type="component" value="Unassembled WGS sequence"/>
</dbReference>
<protein>
    <submittedName>
        <fullName evidence="1">Uncharacterized protein</fullName>
    </submittedName>
</protein>